<dbReference type="Proteomes" id="UP000240621">
    <property type="component" value="Unassembled WGS sequence"/>
</dbReference>
<proteinExistence type="predicted"/>
<sequence length="75" mass="8741">MLQYIELRNASIFFDAFFICQMGIFIFSYPKNLIENMLSEYLFSGILYVECFPVHFTIFNIAGCLTRLSGINTIH</sequence>
<accession>A0A2P8C810</accession>
<dbReference type="EMBL" id="PYGC01000011">
    <property type="protein sequence ID" value="PSK81082.1"/>
    <property type="molecule type" value="Genomic_DNA"/>
</dbReference>
<gene>
    <name evidence="2" type="ORF">CLV93_11159</name>
</gene>
<keyword evidence="1" id="KW-1133">Transmembrane helix</keyword>
<keyword evidence="1" id="KW-0472">Membrane</keyword>
<evidence type="ECO:0000313" key="3">
    <source>
        <dbReference type="Proteomes" id="UP000240621"/>
    </source>
</evidence>
<evidence type="ECO:0000313" key="2">
    <source>
        <dbReference type="EMBL" id="PSK81082.1"/>
    </source>
</evidence>
<comment type="caution">
    <text evidence="2">The sequence shown here is derived from an EMBL/GenBank/DDBJ whole genome shotgun (WGS) entry which is preliminary data.</text>
</comment>
<keyword evidence="1" id="KW-0812">Transmembrane</keyword>
<feature type="transmembrane region" description="Helical" evidence="1">
    <location>
        <begin position="41"/>
        <end position="65"/>
    </location>
</feature>
<reference evidence="2 3" key="1">
    <citation type="submission" date="2018-03" db="EMBL/GenBank/DDBJ databases">
        <title>Genomic Encyclopedia of Archaeal and Bacterial Type Strains, Phase II (KMG-II): from individual species to whole genera.</title>
        <authorList>
            <person name="Goeker M."/>
        </authorList>
    </citation>
    <scope>NUCLEOTIDE SEQUENCE [LARGE SCALE GENOMIC DNA]</scope>
    <source>
        <strain evidence="2 3">DSM 27267</strain>
    </source>
</reference>
<dbReference type="AlphaFoldDB" id="A0A2P8C810"/>
<name>A0A2P8C810_9BACT</name>
<organism evidence="2 3">
    <name type="scientific">Prolixibacter denitrificans</name>
    <dbReference type="NCBI Taxonomy" id="1541063"/>
    <lineage>
        <taxon>Bacteria</taxon>
        <taxon>Pseudomonadati</taxon>
        <taxon>Bacteroidota</taxon>
        <taxon>Bacteroidia</taxon>
        <taxon>Marinilabiliales</taxon>
        <taxon>Prolixibacteraceae</taxon>
        <taxon>Prolixibacter</taxon>
    </lineage>
</organism>
<evidence type="ECO:0000256" key="1">
    <source>
        <dbReference type="SAM" id="Phobius"/>
    </source>
</evidence>
<feature type="transmembrane region" description="Helical" evidence="1">
    <location>
        <begin position="12"/>
        <end position="29"/>
    </location>
</feature>
<protein>
    <submittedName>
        <fullName evidence="2">Uncharacterized protein</fullName>
    </submittedName>
</protein>